<comment type="pathway">
    <text evidence="9">Lipid metabolism; fatty acid biosynthesis.</text>
</comment>
<evidence type="ECO:0000256" key="6">
    <source>
        <dbReference type="ARBA" id="ARBA00023098"/>
    </source>
</evidence>
<comment type="domain">
    <text evidence="9">The last Arg residue of the ACP-binding site is essential for the weak association between ACP/AcpP and FabH.</text>
</comment>
<keyword evidence="8 9" id="KW-0012">Acyltransferase</keyword>
<dbReference type="InterPro" id="IPR013751">
    <property type="entry name" value="ACP_syn_III_N"/>
</dbReference>
<comment type="similarity">
    <text evidence="1 9">Belongs to the thiolase-like superfamily. FabH family.</text>
</comment>
<dbReference type="HAMAP" id="MF_01815">
    <property type="entry name" value="FabH"/>
    <property type="match status" value="1"/>
</dbReference>
<evidence type="ECO:0000256" key="5">
    <source>
        <dbReference type="ARBA" id="ARBA00022832"/>
    </source>
</evidence>
<dbReference type="InterPro" id="IPR013747">
    <property type="entry name" value="ACP_syn_III_C"/>
</dbReference>
<dbReference type="EC" id="2.3.1.180" evidence="9"/>
<keyword evidence="2 9" id="KW-0963">Cytoplasm</keyword>
<dbReference type="InterPro" id="IPR004655">
    <property type="entry name" value="FabH"/>
</dbReference>
<name>A0A2N8PHA1_STRNR</name>
<dbReference type="EMBL" id="LJSN01000002">
    <property type="protein sequence ID" value="PNE40370.1"/>
    <property type="molecule type" value="Genomic_DNA"/>
</dbReference>
<feature type="active site" evidence="9">
    <location>
        <position position="288"/>
    </location>
</feature>
<feature type="active site" evidence="9">
    <location>
        <position position="258"/>
    </location>
</feature>
<dbReference type="Pfam" id="PF08545">
    <property type="entry name" value="ACP_syn_III"/>
    <property type="match status" value="1"/>
</dbReference>
<accession>A0A2N8PHA1</accession>
<protein>
    <recommendedName>
        <fullName evidence="9">Beta-ketoacyl-[acyl-carrier-protein] synthase III</fullName>
        <shortName evidence="9">Beta-ketoacyl-ACP synthase III</shortName>
        <shortName evidence="9">KAS III</shortName>
        <ecNumber evidence="9">2.3.1.180</ecNumber>
    </recommendedName>
    <alternativeName>
        <fullName evidence="9">3-oxoacyl-[acyl-carrier-protein] synthase 3</fullName>
    </alternativeName>
    <alternativeName>
        <fullName evidence="9">3-oxoacyl-[acyl-carrier-protein] synthase III</fullName>
    </alternativeName>
</protein>
<keyword evidence="4 9" id="KW-0808">Transferase</keyword>
<feature type="active site" evidence="9">
    <location>
        <position position="116"/>
    </location>
</feature>
<evidence type="ECO:0000256" key="2">
    <source>
        <dbReference type="ARBA" id="ARBA00022490"/>
    </source>
</evidence>
<keyword evidence="14" id="KW-1185">Reference proteome</keyword>
<comment type="caution">
    <text evidence="13">The sequence shown here is derived from an EMBL/GenBank/DDBJ whole genome shotgun (WGS) entry which is preliminary data.</text>
</comment>
<evidence type="ECO:0000256" key="9">
    <source>
        <dbReference type="HAMAP-Rule" id="MF_01815"/>
    </source>
</evidence>
<comment type="catalytic activity">
    <reaction evidence="9">
        <text>malonyl-[ACP] + acetyl-CoA + H(+) = 3-oxobutanoyl-[ACP] + CO2 + CoA</text>
        <dbReference type="Rhea" id="RHEA:12080"/>
        <dbReference type="Rhea" id="RHEA-COMP:9623"/>
        <dbReference type="Rhea" id="RHEA-COMP:9625"/>
        <dbReference type="ChEBI" id="CHEBI:15378"/>
        <dbReference type="ChEBI" id="CHEBI:16526"/>
        <dbReference type="ChEBI" id="CHEBI:57287"/>
        <dbReference type="ChEBI" id="CHEBI:57288"/>
        <dbReference type="ChEBI" id="CHEBI:78449"/>
        <dbReference type="ChEBI" id="CHEBI:78450"/>
        <dbReference type="EC" id="2.3.1.180"/>
    </reaction>
</comment>
<feature type="region of interest" description="Disordered" evidence="10">
    <location>
        <begin position="340"/>
        <end position="367"/>
    </location>
</feature>
<evidence type="ECO:0000256" key="3">
    <source>
        <dbReference type="ARBA" id="ARBA00022516"/>
    </source>
</evidence>
<keyword evidence="9" id="KW-0511">Multifunctional enzyme</keyword>
<dbReference type="PANTHER" id="PTHR34069:SF2">
    <property type="entry name" value="BETA-KETOACYL-[ACYL-CARRIER-PROTEIN] SYNTHASE III"/>
    <property type="match status" value="1"/>
</dbReference>
<evidence type="ECO:0000256" key="10">
    <source>
        <dbReference type="SAM" id="MobiDB-lite"/>
    </source>
</evidence>
<dbReference type="GO" id="GO:0005737">
    <property type="term" value="C:cytoplasm"/>
    <property type="evidence" value="ECO:0007669"/>
    <property type="project" value="UniProtKB-SubCell"/>
</dbReference>
<feature type="domain" description="Beta-ketoacyl-[acyl-carrier-protein] synthase III N-terminal" evidence="12">
    <location>
        <begin position="110"/>
        <end position="190"/>
    </location>
</feature>
<keyword evidence="7 9" id="KW-0275">Fatty acid biosynthesis</keyword>
<keyword evidence="3 9" id="KW-0444">Lipid biosynthesis</keyword>
<evidence type="ECO:0000313" key="14">
    <source>
        <dbReference type="Proteomes" id="UP000236047"/>
    </source>
</evidence>
<evidence type="ECO:0000256" key="7">
    <source>
        <dbReference type="ARBA" id="ARBA00023160"/>
    </source>
</evidence>
<dbReference type="Pfam" id="PF08541">
    <property type="entry name" value="ACP_syn_III_C"/>
    <property type="match status" value="1"/>
</dbReference>
<proteinExistence type="inferred from homology"/>
<comment type="subcellular location">
    <subcellularLocation>
        <location evidence="9">Cytoplasm</location>
    </subcellularLocation>
</comment>
<feature type="domain" description="Beta-ketoacyl-[acyl-carrier-protein] synthase III C-terminal" evidence="11">
    <location>
        <begin position="242"/>
        <end position="331"/>
    </location>
</feature>
<dbReference type="NCBIfam" id="TIGR00747">
    <property type="entry name" value="fabH"/>
    <property type="match status" value="1"/>
</dbReference>
<comment type="subunit">
    <text evidence="9">Homodimer.</text>
</comment>
<organism evidence="13 14">
    <name type="scientific">Streptomyces noursei</name>
    <name type="common">Streptomyces albulus</name>
    <dbReference type="NCBI Taxonomy" id="1971"/>
    <lineage>
        <taxon>Bacteria</taxon>
        <taxon>Bacillati</taxon>
        <taxon>Actinomycetota</taxon>
        <taxon>Actinomycetes</taxon>
        <taxon>Kitasatosporales</taxon>
        <taxon>Streptomycetaceae</taxon>
        <taxon>Streptomyces</taxon>
    </lineage>
</organism>
<gene>
    <name evidence="9" type="primary">fabH</name>
    <name evidence="13" type="ORF">AOB60_05255</name>
</gene>
<dbReference type="Gene3D" id="3.40.47.10">
    <property type="match status" value="1"/>
</dbReference>
<dbReference type="GO" id="GO:0033818">
    <property type="term" value="F:beta-ketoacyl-acyl-carrier-protein synthase III activity"/>
    <property type="evidence" value="ECO:0007669"/>
    <property type="project" value="UniProtKB-UniRule"/>
</dbReference>
<dbReference type="AlphaFoldDB" id="A0A2N8PHA1"/>
<dbReference type="GO" id="GO:0044550">
    <property type="term" value="P:secondary metabolite biosynthetic process"/>
    <property type="evidence" value="ECO:0007669"/>
    <property type="project" value="TreeGrafter"/>
</dbReference>
<evidence type="ECO:0000313" key="13">
    <source>
        <dbReference type="EMBL" id="PNE40370.1"/>
    </source>
</evidence>
<dbReference type="Proteomes" id="UP000236047">
    <property type="component" value="Unassembled WGS sequence"/>
</dbReference>
<dbReference type="RefSeq" id="WP_102922979.1">
    <property type="nucleotide sequence ID" value="NZ_LJSN01000002.1"/>
</dbReference>
<feature type="region of interest" description="ACP-binding" evidence="9">
    <location>
        <begin position="259"/>
        <end position="263"/>
    </location>
</feature>
<comment type="function">
    <text evidence="9">Catalyzes the condensation reaction of fatty acid synthesis by the addition to an acyl acceptor of two carbons from malonyl-ACP. Catalyzes the first condensation reaction which initiates fatty acid synthesis and may therefore play a role in governing the total rate of fatty acid production. Possesses both acetoacetyl-ACP synthase and acetyl transacylase activities. Its substrate specificity determines the biosynthesis of branched-chain and/or straight-chain of fatty acids.</text>
</comment>
<feature type="compositionally biased region" description="Polar residues" evidence="10">
    <location>
        <begin position="358"/>
        <end position="367"/>
    </location>
</feature>
<dbReference type="GO" id="GO:0006633">
    <property type="term" value="P:fatty acid biosynthetic process"/>
    <property type="evidence" value="ECO:0007669"/>
    <property type="project" value="UniProtKB-UniRule"/>
</dbReference>
<reference evidence="14" key="1">
    <citation type="submission" date="2015-09" db="EMBL/GenBank/DDBJ databases">
        <authorList>
            <person name="Graham D.E."/>
            <person name="Mahan K.M."/>
            <person name="Klingeman D.M."/>
            <person name="Fida T."/>
            <person name="Giannone R.J."/>
            <person name="Hettich R.L."/>
            <person name="Parry R.J."/>
            <person name="Spain J.C."/>
        </authorList>
    </citation>
    <scope>NUCLEOTIDE SEQUENCE [LARGE SCALE GENOMIC DNA]</scope>
    <source>
        <strain evidence="14">JCM 4701</strain>
    </source>
</reference>
<keyword evidence="6 9" id="KW-0443">Lipid metabolism</keyword>
<keyword evidence="5 9" id="KW-0276">Fatty acid metabolism</keyword>
<dbReference type="NCBIfam" id="NF006829">
    <property type="entry name" value="PRK09352.1"/>
    <property type="match status" value="1"/>
</dbReference>
<sequence length="367" mass="38725">MTRVSPTAVLDGIGSCLPPRVLTNEDVRRRGVLDTSDEWIRSRTGIARRRQAEDDTSTGDLAVAAGRAAQESAQARADLLLVATTTPDRRCPATAPEVAQRLGLGTVPAFDLAAVCSGFLYGLIVATALIRTGVCSRPLVIGAETYSRIIDPLDRDTAVIFGDGAGAVLLRAGDRAEPGAVAATDWGSDGAGSDLIAIAAGGARLPDPARRLCREDHYFRMRGREVYGQAVRRMTESSLAVLAKTGWPPAAVGAFIGHQANQRILDSVADRVGIPPRHRYGNLRDIGNTAAASIPLALADTAAQHRIRPGTPTLLTAFGGGLTWASAALTWPAAHPLARLPEPRTTSATTRPAHRRNPSWTLSTTTS</sequence>
<evidence type="ECO:0000259" key="12">
    <source>
        <dbReference type="Pfam" id="PF08545"/>
    </source>
</evidence>
<dbReference type="GO" id="GO:0004315">
    <property type="term" value="F:3-oxoacyl-[acyl-carrier-protein] synthase activity"/>
    <property type="evidence" value="ECO:0007669"/>
    <property type="project" value="InterPro"/>
</dbReference>
<dbReference type="SUPFAM" id="SSF53901">
    <property type="entry name" value="Thiolase-like"/>
    <property type="match status" value="1"/>
</dbReference>
<evidence type="ECO:0000256" key="8">
    <source>
        <dbReference type="ARBA" id="ARBA00023315"/>
    </source>
</evidence>
<evidence type="ECO:0000256" key="4">
    <source>
        <dbReference type="ARBA" id="ARBA00022679"/>
    </source>
</evidence>
<evidence type="ECO:0000256" key="1">
    <source>
        <dbReference type="ARBA" id="ARBA00008642"/>
    </source>
</evidence>
<dbReference type="UniPathway" id="UPA00094"/>
<dbReference type="PANTHER" id="PTHR34069">
    <property type="entry name" value="3-OXOACYL-[ACYL-CARRIER-PROTEIN] SYNTHASE 3"/>
    <property type="match status" value="1"/>
</dbReference>
<dbReference type="CDD" id="cd00830">
    <property type="entry name" value="KAS_III"/>
    <property type="match status" value="1"/>
</dbReference>
<evidence type="ECO:0000259" key="11">
    <source>
        <dbReference type="Pfam" id="PF08541"/>
    </source>
</evidence>
<dbReference type="InterPro" id="IPR016039">
    <property type="entry name" value="Thiolase-like"/>
</dbReference>